<dbReference type="STRING" id="121292.AU252_00220"/>
<protein>
    <recommendedName>
        <fullName evidence="1">DNA binding HTH domain-containing protein</fullName>
    </recommendedName>
</protein>
<dbReference type="AlphaFoldDB" id="A0A0U3QJI6"/>
<name>A0A0U3QJI6_9MICC</name>
<dbReference type="KEGG" id="psul:AU252_00220"/>
<evidence type="ECO:0000313" key="2">
    <source>
        <dbReference type="EMBL" id="ALV39781.1"/>
    </source>
</evidence>
<dbReference type="RefSeq" id="WP_058928998.1">
    <property type="nucleotide sequence ID" value="NZ_CP013747.1"/>
</dbReference>
<dbReference type="Pfam" id="PF02954">
    <property type="entry name" value="HTH_8"/>
    <property type="match status" value="1"/>
</dbReference>
<feature type="domain" description="DNA binding HTH" evidence="1">
    <location>
        <begin position="269"/>
        <end position="309"/>
    </location>
</feature>
<evidence type="ECO:0000259" key="1">
    <source>
        <dbReference type="Pfam" id="PF02954"/>
    </source>
</evidence>
<dbReference type="EMBL" id="CP013747">
    <property type="protein sequence ID" value="ALV39781.1"/>
    <property type="molecule type" value="Genomic_DNA"/>
</dbReference>
<dbReference type="InterPro" id="IPR009057">
    <property type="entry name" value="Homeodomain-like_sf"/>
</dbReference>
<evidence type="ECO:0000313" key="3">
    <source>
        <dbReference type="Proteomes" id="UP000065151"/>
    </source>
</evidence>
<reference evidence="2 3" key="1">
    <citation type="submission" date="2015-12" db="EMBL/GenBank/DDBJ databases">
        <authorList>
            <person name="Shamseldin A."/>
            <person name="Moawad H."/>
            <person name="Abd El-Rahim W.M."/>
            <person name="Sadowsky M.J."/>
        </authorList>
    </citation>
    <scope>NUCLEOTIDE SEQUENCE [LARGE SCALE GENOMIC DNA]</scope>
    <source>
        <strain evidence="2 3">Ar51</strain>
    </source>
</reference>
<gene>
    <name evidence="2" type="ORF">AU252_00220</name>
</gene>
<dbReference type="Proteomes" id="UP000065151">
    <property type="component" value="Chromosome"/>
</dbReference>
<accession>A0A0U3QJI6</accession>
<dbReference type="SUPFAM" id="SSF46689">
    <property type="entry name" value="Homeodomain-like"/>
    <property type="match status" value="1"/>
</dbReference>
<dbReference type="Gene3D" id="3.30.450.40">
    <property type="match status" value="1"/>
</dbReference>
<dbReference type="InterPro" id="IPR002197">
    <property type="entry name" value="HTH_Fis"/>
</dbReference>
<dbReference type="PRINTS" id="PR01590">
    <property type="entry name" value="HTHFIS"/>
</dbReference>
<dbReference type="GO" id="GO:0043565">
    <property type="term" value="F:sequence-specific DNA binding"/>
    <property type="evidence" value="ECO:0007669"/>
    <property type="project" value="InterPro"/>
</dbReference>
<dbReference type="Gene3D" id="1.10.10.60">
    <property type="entry name" value="Homeodomain-like"/>
    <property type="match status" value="1"/>
</dbReference>
<organism evidence="2">
    <name type="scientific">Pseudarthrobacter sulfonivorans</name>
    <dbReference type="NCBI Taxonomy" id="121292"/>
    <lineage>
        <taxon>Bacteria</taxon>
        <taxon>Bacillati</taxon>
        <taxon>Actinomycetota</taxon>
        <taxon>Actinomycetes</taxon>
        <taxon>Micrococcales</taxon>
        <taxon>Micrococcaceae</taxon>
        <taxon>Pseudarthrobacter</taxon>
    </lineage>
</organism>
<dbReference type="InterPro" id="IPR029016">
    <property type="entry name" value="GAF-like_dom_sf"/>
</dbReference>
<proteinExistence type="predicted"/>
<sequence length="311" mass="33431">MSNSIEEQATLFSVARRALTSTEAALEGTTTWLAITDANGKVTYDWAAAPSLRRHLARADVSEGADLAQRSAGKNGVGVALATRAPAVVHGTDHLDERMHKLVCAASPVLHPITRKLLGAVNVTSLAGEPSPHLKVALNMMLSGIEDSLTRLSCARHQRLLDAHLRVKAGTGAAVITLDRRTMIAEDGLGGLSLDREQLWSFVEEAGPFTREFVLPMGIRAQIVPVMPPQTTEGCSLVLSRLDLAGLARSVARGSAAPRVVIPPALGQLERAEREVIASVLRECFGNKSDAAERLRISRGTLYERIRRYGL</sequence>